<dbReference type="EMBL" id="QXFU01002383">
    <property type="protein sequence ID" value="KAE8986433.1"/>
    <property type="molecule type" value="Genomic_DNA"/>
</dbReference>
<evidence type="ECO:0000313" key="4">
    <source>
        <dbReference type="EMBL" id="KAE9299727.1"/>
    </source>
</evidence>
<evidence type="ECO:0008006" key="8">
    <source>
        <dbReference type="Google" id="ProtNLM"/>
    </source>
</evidence>
<evidence type="ECO:0000313" key="7">
    <source>
        <dbReference type="Proteomes" id="UP000435112"/>
    </source>
</evidence>
<accession>A0A6A3J0U3</accession>
<gene>
    <name evidence="3" type="ORF">PR001_g22173</name>
    <name evidence="2" type="ORF">PR002_g22350</name>
    <name evidence="4" type="ORF">PR003_g22922</name>
</gene>
<sequence>MGLKRVVLFLFLIVAYAGQTAAAESASIGAPADQNDVPIKRFLRVATKLRDTNGADISTSVSDEERDVGMVQVVSTAVKAMRAKAKWVILLKRGFGPAKAMKKLKIKSLDSKNFNNFARYYARYLAKYPKKAASLPATAEDAAMTIKMDQWIAEKVIPPRIGTKMQEFGQKDVNKYATQYMSTWGANQARLSAKVK</sequence>
<dbReference type="Proteomes" id="UP000429607">
    <property type="component" value="Unassembled WGS sequence"/>
</dbReference>
<evidence type="ECO:0000313" key="3">
    <source>
        <dbReference type="EMBL" id="KAE8987951.1"/>
    </source>
</evidence>
<dbReference type="AlphaFoldDB" id="A0A6A3J0U3"/>
<dbReference type="EMBL" id="QXFT01002346">
    <property type="protein sequence ID" value="KAE9299727.1"/>
    <property type="molecule type" value="Genomic_DNA"/>
</dbReference>
<dbReference type="OrthoDB" id="127608at2759"/>
<reference evidence="5 7" key="1">
    <citation type="submission" date="2018-09" db="EMBL/GenBank/DDBJ databases">
        <title>Genomic investigation of the strawberry pathogen Phytophthora fragariae indicates pathogenicity is determined by transcriptional variation in three key races.</title>
        <authorList>
            <person name="Adams T.M."/>
            <person name="Armitage A.D."/>
            <person name="Sobczyk M.K."/>
            <person name="Bates H.J."/>
            <person name="Dunwell J.M."/>
            <person name="Nellist C.F."/>
            <person name="Harrison R.J."/>
        </authorList>
    </citation>
    <scope>NUCLEOTIDE SEQUENCE [LARGE SCALE GENOMIC DNA]</scope>
    <source>
        <strain evidence="3 5">SCRP249</strain>
        <strain evidence="2 7">SCRP324</strain>
        <strain evidence="4 6">SCRP333</strain>
    </source>
</reference>
<evidence type="ECO:0000313" key="2">
    <source>
        <dbReference type="EMBL" id="KAE8986433.1"/>
    </source>
</evidence>
<keyword evidence="6" id="KW-1185">Reference proteome</keyword>
<proteinExistence type="predicted"/>
<keyword evidence="1" id="KW-0732">Signal</keyword>
<organism evidence="3 5">
    <name type="scientific">Phytophthora rubi</name>
    <dbReference type="NCBI Taxonomy" id="129364"/>
    <lineage>
        <taxon>Eukaryota</taxon>
        <taxon>Sar</taxon>
        <taxon>Stramenopiles</taxon>
        <taxon>Oomycota</taxon>
        <taxon>Peronosporomycetes</taxon>
        <taxon>Peronosporales</taxon>
        <taxon>Peronosporaceae</taxon>
        <taxon>Phytophthora</taxon>
    </lineage>
</organism>
<dbReference type="EMBL" id="QXFV01002433">
    <property type="protein sequence ID" value="KAE8987951.1"/>
    <property type="molecule type" value="Genomic_DNA"/>
</dbReference>
<evidence type="ECO:0000313" key="5">
    <source>
        <dbReference type="Proteomes" id="UP000429607"/>
    </source>
</evidence>
<name>A0A6A3J0U3_9STRA</name>
<comment type="caution">
    <text evidence="3">The sequence shown here is derived from an EMBL/GenBank/DDBJ whole genome shotgun (WGS) entry which is preliminary data.</text>
</comment>
<evidence type="ECO:0000313" key="6">
    <source>
        <dbReference type="Proteomes" id="UP000434957"/>
    </source>
</evidence>
<protein>
    <recommendedName>
        <fullName evidence="8">RxLR effector protein</fullName>
    </recommendedName>
</protein>
<dbReference type="Proteomes" id="UP000434957">
    <property type="component" value="Unassembled WGS sequence"/>
</dbReference>
<feature type="chain" id="PRO_5036379791" description="RxLR effector protein" evidence="1">
    <location>
        <begin position="23"/>
        <end position="196"/>
    </location>
</feature>
<feature type="signal peptide" evidence="1">
    <location>
        <begin position="1"/>
        <end position="22"/>
    </location>
</feature>
<evidence type="ECO:0000256" key="1">
    <source>
        <dbReference type="SAM" id="SignalP"/>
    </source>
</evidence>
<dbReference type="Proteomes" id="UP000435112">
    <property type="component" value="Unassembled WGS sequence"/>
</dbReference>